<dbReference type="Proteomes" id="UP000309488">
    <property type="component" value="Unassembled WGS sequence"/>
</dbReference>
<feature type="compositionally biased region" description="Polar residues" evidence="1">
    <location>
        <begin position="9"/>
        <end position="27"/>
    </location>
</feature>
<protein>
    <submittedName>
        <fullName evidence="2">Uncharacterized protein</fullName>
    </submittedName>
</protein>
<name>A0A4U1CTL1_9SPHI</name>
<evidence type="ECO:0000313" key="2">
    <source>
        <dbReference type="EMBL" id="TKC10425.1"/>
    </source>
</evidence>
<dbReference type="AlphaFoldDB" id="A0A4U1CTL1"/>
<comment type="caution">
    <text evidence="2">The sequence shown here is derived from an EMBL/GenBank/DDBJ whole genome shotgun (WGS) entry which is preliminary data.</text>
</comment>
<keyword evidence="3" id="KW-1185">Reference proteome</keyword>
<accession>A0A4U1CTL1</accession>
<organism evidence="2 3">
    <name type="scientific">Pedobacter polaris</name>
    <dbReference type="NCBI Taxonomy" id="2571273"/>
    <lineage>
        <taxon>Bacteria</taxon>
        <taxon>Pseudomonadati</taxon>
        <taxon>Bacteroidota</taxon>
        <taxon>Sphingobacteriia</taxon>
        <taxon>Sphingobacteriales</taxon>
        <taxon>Sphingobacteriaceae</taxon>
        <taxon>Pedobacter</taxon>
    </lineage>
</organism>
<dbReference type="EMBL" id="SWBR01000002">
    <property type="protein sequence ID" value="TKC10425.1"/>
    <property type="molecule type" value="Genomic_DNA"/>
</dbReference>
<evidence type="ECO:0000313" key="3">
    <source>
        <dbReference type="Proteomes" id="UP000309488"/>
    </source>
</evidence>
<gene>
    <name evidence="2" type="ORF">FA048_09555</name>
</gene>
<evidence type="ECO:0000256" key="1">
    <source>
        <dbReference type="SAM" id="MobiDB-lite"/>
    </source>
</evidence>
<dbReference type="OrthoDB" id="9923113at2"/>
<sequence>MENSPKDQPGQNEKQSQVNDQLQQNATKAKANKYTPEEKKFTDGEGTPLDKAIDGDLTNPATRGE</sequence>
<reference evidence="2 3" key="1">
    <citation type="submission" date="2019-04" db="EMBL/GenBank/DDBJ databases">
        <title>Pedobacter sp. RP-3-22 sp. nov., isolated from Arctic soil.</title>
        <authorList>
            <person name="Dahal R.H."/>
            <person name="Kim D.-U."/>
        </authorList>
    </citation>
    <scope>NUCLEOTIDE SEQUENCE [LARGE SCALE GENOMIC DNA]</scope>
    <source>
        <strain evidence="2 3">RP-3-22</strain>
    </source>
</reference>
<feature type="region of interest" description="Disordered" evidence="1">
    <location>
        <begin position="1"/>
        <end position="65"/>
    </location>
</feature>
<dbReference type="RefSeq" id="WP_136840251.1">
    <property type="nucleotide sequence ID" value="NZ_SWBR01000002.1"/>
</dbReference>
<proteinExistence type="predicted"/>